<protein>
    <recommendedName>
        <fullName evidence="3 8">Diaminopimelate epimerase</fullName>
        <shortName evidence="8">DAP epimerase</shortName>
        <ecNumber evidence="3 8">5.1.1.7</ecNumber>
    </recommendedName>
    <alternativeName>
        <fullName evidence="8">PLP-independent amino acid racemase</fullName>
    </alternativeName>
</protein>
<feature type="active site" evidence="9">
    <location>
        <position position="75"/>
    </location>
</feature>
<dbReference type="NCBIfam" id="TIGR00652">
    <property type="entry name" value="DapF"/>
    <property type="match status" value="1"/>
</dbReference>
<dbReference type="InterPro" id="IPR001653">
    <property type="entry name" value="DAP_epimerase_DapF"/>
</dbReference>
<feature type="active site" description="Proton acceptor" evidence="8">
    <location>
        <position position="219"/>
    </location>
</feature>
<reference evidence="10 11" key="1">
    <citation type="submission" date="2019-02" db="EMBL/GenBank/DDBJ databases">
        <title>Halieaceae_genomes.</title>
        <authorList>
            <person name="Li S.-H."/>
        </authorList>
    </citation>
    <scope>NUCLEOTIDE SEQUENCE [LARGE SCALE GENOMIC DNA]</scope>
    <source>
        <strain evidence="10 11">JH123</strain>
    </source>
</reference>
<keyword evidence="5 8" id="KW-0457">Lysine biosynthesis</keyword>
<feature type="binding site" evidence="8">
    <location>
        <position position="66"/>
    </location>
    <ligand>
        <name>substrate</name>
    </ligand>
</feature>
<dbReference type="EC" id="5.1.1.7" evidence="3 8"/>
<dbReference type="InterPro" id="IPR018510">
    <property type="entry name" value="DAP_epimerase_AS"/>
</dbReference>
<feature type="binding site" evidence="8">
    <location>
        <position position="46"/>
    </location>
    <ligand>
        <name>substrate</name>
    </ligand>
</feature>
<evidence type="ECO:0000256" key="5">
    <source>
        <dbReference type="ARBA" id="ARBA00023154"/>
    </source>
</evidence>
<dbReference type="Proteomes" id="UP001317963">
    <property type="component" value="Chromosome"/>
</dbReference>
<organism evidence="10 11">
    <name type="scientific">Candidatus Paraluminiphilus aquimaris</name>
    <dbReference type="NCBI Taxonomy" id="2518994"/>
    <lineage>
        <taxon>Bacteria</taxon>
        <taxon>Pseudomonadati</taxon>
        <taxon>Pseudomonadota</taxon>
        <taxon>Gammaproteobacteria</taxon>
        <taxon>Cellvibrionales</taxon>
        <taxon>Halieaceae</taxon>
        <taxon>Candidatus Paraluminiphilus</taxon>
    </lineage>
</organism>
<comment type="catalytic activity">
    <reaction evidence="7 8">
        <text>(2S,6S)-2,6-diaminopimelate = meso-2,6-diaminopimelate</text>
        <dbReference type="Rhea" id="RHEA:15393"/>
        <dbReference type="ChEBI" id="CHEBI:57609"/>
        <dbReference type="ChEBI" id="CHEBI:57791"/>
        <dbReference type="EC" id="5.1.1.7"/>
    </reaction>
</comment>
<feature type="site" description="Important for dimerization" evidence="8">
    <location>
        <position position="270"/>
    </location>
</feature>
<comment type="subunit">
    <text evidence="8">Homodimer.</text>
</comment>
<dbReference type="EMBL" id="CP036501">
    <property type="protein sequence ID" value="UZP73374.1"/>
    <property type="molecule type" value="Genomic_DNA"/>
</dbReference>
<keyword evidence="6 8" id="KW-0413">Isomerase</keyword>
<dbReference type="GO" id="GO:0008837">
    <property type="term" value="F:diaminopimelate epimerase activity"/>
    <property type="evidence" value="ECO:0007669"/>
    <property type="project" value="UniProtKB-EC"/>
</dbReference>
<feature type="binding site" evidence="8">
    <location>
        <begin position="210"/>
        <end position="211"/>
    </location>
    <ligand>
        <name>substrate</name>
    </ligand>
</feature>
<dbReference type="RefSeq" id="WP_279242152.1">
    <property type="nucleotide sequence ID" value="NZ_CP036501.1"/>
</dbReference>
<evidence type="ECO:0000256" key="9">
    <source>
        <dbReference type="PROSITE-ProRule" id="PRU10125"/>
    </source>
</evidence>
<feature type="binding site" evidence="8">
    <location>
        <begin position="220"/>
        <end position="221"/>
    </location>
    <ligand>
        <name>substrate</name>
    </ligand>
</feature>
<comment type="function">
    <text evidence="8">Catalyzes the stereoinversion of LL-2,6-diaminopimelate (L,L-DAP) to meso-diaminopimelate (meso-DAP), a precursor of L-lysine and an essential component of the bacterial peptidoglycan.</text>
</comment>
<comment type="similarity">
    <text evidence="2 8">Belongs to the diaminopimelate epimerase family.</text>
</comment>
<evidence type="ECO:0000256" key="8">
    <source>
        <dbReference type="HAMAP-Rule" id="MF_00197"/>
    </source>
</evidence>
<dbReference type="HAMAP" id="MF_00197">
    <property type="entry name" value="DAP_epimerase"/>
    <property type="match status" value="1"/>
</dbReference>
<sequence>MKLHFTKMHGAGNDFVVIDAVRAAIKINEDQIRKIADRQTGVGCDQVLLIEPPKRPDADFEYRIFNADGSPAGQCGNGARCVGRFIHEQRLSAKSIITLQVGSDLRRLEFDETGSVKAELGAPIFAPAQIPFAADEDATEHALTLANVTVMAGVVSVGNPHAVLLVDDIAATPVEKIGPMIQSLDVFPEGVNVGFMQVESNTQVKLRVFERGAGETLACGSGACAAVIHGIRLGQLANKVTVSVPGGKLEVSWDNGVSSVWLSGPAETVFEGKLNL</sequence>
<dbReference type="Gene3D" id="3.10.310.10">
    <property type="entry name" value="Diaminopimelate Epimerase, Chain A, domain 1"/>
    <property type="match status" value="2"/>
</dbReference>
<evidence type="ECO:0000313" key="11">
    <source>
        <dbReference type="Proteomes" id="UP001317963"/>
    </source>
</evidence>
<keyword evidence="11" id="KW-1185">Reference proteome</keyword>
<feature type="site" description="Could be important to modulate the pK values of the two catalytic cysteine residues" evidence="8">
    <location>
        <position position="161"/>
    </location>
</feature>
<keyword evidence="4 8" id="KW-0028">Amino-acid biosynthesis</keyword>
<feature type="active site" description="Proton donor" evidence="8">
    <location>
        <position position="75"/>
    </location>
</feature>
<dbReference type="Pfam" id="PF01678">
    <property type="entry name" value="DAP_epimerase"/>
    <property type="match status" value="2"/>
</dbReference>
<accession>A0ABY6Q343</accession>
<evidence type="ECO:0000313" key="10">
    <source>
        <dbReference type="EMBL" id="UZP73374.1"/>
    </source>
</evidence>
<dbReference type="PANTHER" id="PTHR31689:SF0">
    <property type="entry name" value="DIAMINOPIMELATE EPIMERASE"/>
    <property type="match status" value="1"/>
</dbReference>
<evidence type="ECO:0000256" key="4">
    <source>
        <dbReference type="ARBA" id="ARBA00022605"/>
    </source>
</evidence>
<feature type="site" description="Could be important to modulate the pK values of the two catalytic cysteine residues" evidence="8">
    <location>
        <position position="210"/>
    </location>
</feature>
<feature type="binding site" evidence="8">
    <location>
        <begin position="76"/>
        <end position="77"/>
    </location>
    <ligand>
        <name>substrate</name>
    </ligand>
</feature>
<comment type="subcellular location">
    <subcellularLocation>
        <location evidence="8">Cytoplasm</location>
    </subcellularLocation>
</comment>
<proteinExistence type="inferred from homology"/>
<evidence type="ECO:0000256" key="2">
    <source>
        <dbReference type="ARBA" id="ARBA00010219"/>
    </source>
</evidence>
<feature type="binding site" evidence="8">
    <location>
        <position position="13"/>
    </location>
    <ligand>
        <name>substrate</name>
    </ligand>
</feature>
<comment type="pathway">
    <text evidence="1 8">Amino-acid biosynthesis; L-lysine biosynthesis via DAP pathway; DL-2,6-diaminopimelate from LL-2,6-diaminopimelate: step 1/1.</text>
</comment>
<name>A0ABY6Q343_9GAMM</name>
<dbReference type="SUPFAM" id="SSF54506">
    <property type="entry name" value="Diaminopimelate epimerase-like"/>
    <property type="match status" value="2"/>
</dbReference>
<keyword evidence="8" id="KW-0963">Cytoplasm</keyword>
<evidence type="ECO:0000256" key="3">
    <source>
        <dbReference type="ARBA" id="ARBA00013080"/>
    </source>
</evidence>
<feature type="binding site" evidence="8">
    <location>
        <position position="159"/>
    </location>
    <ligand>
        <name>substrate</name>
    </ligand>
</feature>
<evidence type="ECO:0000256" key="1">
    <source>
        <dbReference type="ARBA" id="ARBA00005196"/>
    </source>
</evidence>
<dbReference type="PROSITE" id="PS01326">
    <property type="entry name" value="DAP_EPIMERASE"/>
    <property type="match status" value="1"/>
</dbReference>
<gene>
    <name evidence="8" type="primary">dapF</name>
    <name evidence="10" type="ORF">E0F26_00875</name>
</gene>
<feature type="binding site" evidence="8">
    <location>
        <position position="192"/>
    </location>
    <ligand>
        <name>substrate</name>
    </ligand>
</feature>
<evidence type="ECO:0000256" key="6">
    <source>
        <dbReference type="ARBA" id="ARBA00023235"/>
    </source>
</evidence>
<evidence type="ECO:0000256" key="7">
    <source>
        <dbReference type="ARBA" id="ARBA00051712"/>
    </source>
</evidence>
<dbReference type="PANTHER" id="PTHR31689">
    <property type="entry name" value="DIAMINOPIMELATE EPIMERASE, CHLOROPLASTIC"/>
    <property type="match status" value="1"/>
</dbReference>